<protein>
    <recommendedName>
        <fullName evidence="3">phosphoglycerate mutase (2,3-diphosphoglycerate-dependent)</fullName>
        <ecNumber evidence="3">5.4.2.11</ecNumber>
    </recommendedName>
</protein>
<dbReference type="Pfam" id="PF00300">
    <property type="entry name" value="His_Phos_1"/>
    <property type="match status" value="2"/>
</dbReference>
<keyword evidence="5" id="KW-0413">Isomerase</keyword>
<dbReference type="AlphaFoldDB" id="A0AAD3H8V2"/>
<evidence type="ECO:0000256" key="8">
    <source>
        <dbReference type="SAM" id="MobiDB-lite"/>
    </source>
</evidence>
<feature type="site" description="Transition state stabilizer" evidence="7">
    <location>
        <position position="284"/>
    </location>
</feature>
<comment type="caution">
    <text evidence="10">The sequence shown here is derived from an EMBL/GenBank/DDBJ whole genome shotgun (WGS) entry which is preliminary data.</text>
</comment>
<feature type="binding site" evidence="6">
    <location>
        <position position="163"/>
    </location>
    <ligand>
        <name>substrate</name>
    </ligand>
</feature>
<gene>
    <name evidence="10" type="ORF">CTEN210_10749</name>
</gene>
<evidence type="ECO:0000256" key="2">
    <source>
        <dbReference type="ARBA" id="ARBA00006717"/>
    </source>
</evidence>
<evidence type="ECO:0000256" key="3">
    <source>
        <dbReference type="ARBA" id="ARBA00012028"/>
    </source>
</evidence>
<sequence>MIKTIVFVFLSLTIYFEPYAHGFVQLQQRHVYSLSSRGELKVTPQENEFTDDNSIEEYSRCLSPKEEKAQINEELGFKQDSRLKRSLKSMGRAIKSSFQERKSPGTLILVRGGESLYSRNYTFTGWLDPDLTKDGVLQMEHSGRLLLESGFEPDVIYTSRLKRAINSCWAIMQEINTPFLPIYKSWRLNERHYGSLQGLSKKKTAEEFGTKTVQAWRRSLKARPPPMTQADMTFPGNDRKYSDLLPEQIPLSESLYDCMLRTEPLWKFIKKDLQKGDNVLVVAHANTLRGLAKIIDDIGDDEIVDVRFPKGVPFVYRFDTNMDVIKPQEKGLSQIHTNGEFLEKPGLLQKAMKSMKEWDSQVPGSEDIALPKVAKRMTTVENALLKLKEEKEFYSTVGNQFEDNVEESDNDGEVILNDYSSNVLDSNLDEKDEDSDRFSFEEYSSSEKKDEMSDDEVSVNVGAPRLVDDPVVVFIRHGRTPHNKLALFTGWEDPPLAIEGEEDAKWAGRLLKKHGFEFDVVYTSWLYRAIQTAWFVLEEMDQLSLPMIKSWRLNERHYGSLTGKSKKMVANIHGEEQLKRWRRGYKIRPPAVSSYSFHYPGNDKRRIKYVKDIRYSFTETICRSFEDRKLSLHRKFPKCESLFDCMNRSIPFYTERIVPEAVSKGKRVLITSHENAIRGILMHLCEIPEECMNDLHLPNGVPLVYNVKRKCISLLDDGTGEDPLEKYDFGSAAQYLFRPCEIADDEDWYTG</sequence>
<dbReference type="FunFam" id="3.40.50.1240:FF:000003">
    <property type="entry name" value="2,3-bisphosphoglycerate-dependent phosphoglycerate mutase"/>
    <property type="match status" value="1"/>
</dbReference>
<dbReference type="CDD" id="cd07067">
    <property type="entry name" value="HP_PGM_like"/>
    <property type="match status" value="2"/>
</dbReference>
<feature type="binding site" evidence="6">
    <location>
        <position position="201"/>
    </location>
    <ligand>
        <name>substrate</name>
    </ligand>
</feature>
<evidence type="ECO:0000256" key="4">
    <source>
        <dbReference type="ARBA" id="ARBA00023152"/>
    </source>
</evidence>
<dbReference type="InterPro" id="IPR005952">
    <property type="entry name" value="Phosphogly_mut1"/>
</dbReference>
<comment type="similarity">
    <text evidence="2">Belongs to the phosphoglycerate mutase family. BPG-dependent PGAM subfamily.</text>
</comment>
<evidence type="ECO:0000256" key="7">
    <source>
        <dbReference type="PIRSR" id="PIRSR613078-3"/>
    </source>
</evidence>
<reference evidence="10 11" key="1">
    <citation type="journal article" date="2021" name="Sci. Rep.">
        <title>The genome of the diatom Chaetoceros tenuissimus carries an ancient integrated fragment of an extant virus.</title>
        <authorList>
            <person name="Hongo Y."/>
            <person name="Kimura K."/>
            <person name="Takaki Y."/>
            <person name="Yoshida Y."/>
            <person name="Baba S."/>
            <person name="Kobayashi G."/>
            <person name="Nagasaki K."/>
            <person name="Hano T."/>
            <person name="Tomaru Y."/>
        </authorList>
    </citation>
    <scope>NUCLEOTIDE SEQUENCE [LARGE SCALE GENOMIC DNA]</scope>
    <source>
        <strain evidence="10 11">NIES-3715</strain>
    </source>
</reference>
<feature type="signal peptide" evidence="9">
    <location>
        <begin position="1"/>
        <end position="22"/>
    </location>
</feature>
<evidence type="ECO:0000256" key="9">
    <source>
        <dbReference type="SAM" id="SignalP"/>
    </source>
</evidence>
<feature type="binding site" evidence="6">
    <location>
        <begin position="124"/>
        <end position="125"/>
    </location>
    <ligand>
        <name>substrate</name>
    </ligand>
</feature>
<dbReference type="EC" id="5.4.2.11" evidence="3"/>
<dbReference type="HAMAP" id="MF_01039">
    <property type="entry name" value="PGAM_GpmA"/>
    <property type="match status" value="2"/>
</dbReference>
<dbReference type="PANTHER" id="PTHR11931">
    <property type="entry name" value="PHOSPHOGLYCERATE MUTASE"/>
    <property type="match status" value="1"/>
</dbReference>
<evidence type="ECO:0000313" key="11">
    <source>
        <dbReference type="Proteomes" id="UP001054902"/>
    </source>
</evidence>
<dbReference type="InterPro" id="IPR029033">
    <property type="entry name" value="His_PPase_superfam"/>
</dbReference>
<proteinExistence type="inferred from homology"/>
<dbReference type="SMART" id="SM00855">
    <property type="entry name" value="PGAM"/>
    <property type="match status" value="2"/>
</dbReference>
<feature type="binding site" evidence="6">
    <location>
        <begin position="190"/>
        <end position="193"/>
    </location>
    <ligand>
        <name>substrate</name>
    </ligand>
</feature>
<accession>A0AAD3H8V2</accession>
<organism evidence="10 11">
    <name type="scientific">Chaetoceros tenuissimus</name>
    <dbReference type="NCBI Taxonomy" id="426638"/>
    <lineage>
        <taxon>Eukaryota</taxon>
        <taxon>Sar</taxon>
        <taxon>Stramenopiles</taxon>
        <taxon>Ochrophyta</taxon>
        <taxon>Bacillariophyta</taxon>
        <taxon>Coscinodiscophyceae</taxon>
        <taxon>Chaetocerotophycidae</taxon>
        <taxon>Chaetocerotales</taxon>
        <taxon>Chaetocerotaceae</taxon>
        <taxon>Chaetoceros</taxon>
    </lineage>
</organism>
<feature type="binding site" evidence="6">
    <location>
        <begin position="217"/>
        <end position="218"/>
    </location>
    <ligand>
        <name>substrate</name>
    </ligand>
</feature>
<keyword evidence="4" id="KW-0324">Glycolysis</keyword>
<evidence type="ECO:0000256" key="6">
    <source>
        <dbReference type="PIRSR" id="PIRSR613078-2"/>
    </source>
</evidence>
<keyword evidence="11" id="KW-1185">Reference proteome</keyword>
<keyword evidence="9" id="KW-0732">Signal</keyword>
<evidence type="ECO:0000256" key="5">
    <source>
        <dbReference type="ARBA" id="ARBA00023235"/>
    </source>
</evidence>
<dbReference type="GO" id="GO:0004619">
    <property type="term" value="F:phosphoglycerate mutase activity"/>
    <property type="evidence" value="ECO:0007669"/>
    <property type="project" value="UniProtKB-EC"/>
</dbReference>
<dbReference type="GO" id="GO:0006096">
    <property type="term" value="P:glycolytic process"/>
    <property type="evidence" value="ECO:0007669"/>
    <property type="project" value="UniProtKB-KW"/>
</dbReference>
<feature type="compositionally biased region" description="Basic and acidic residues" evidence="8">
    <location>
        <begin position="434"/>
        <end position="451"/>
    </location>
</feature>
<dbReference type="NCBIfam" id="TIGR01258">
    <property type="entry name" value="pgm_1"/>
    <property type="match status" value="2"/>
</dbReference>
<evidence type="ECO:0000256" key="1">
    <source>
        <dbReference type="ARBA" id="ARBA00000380"/>
    </source>
</evidence>
<dbReference type="EMBL" id="BLLK01000047">
    <property type="protein sequence ID" value="GFH54273.1"/>
    <property type="molecule type" value="Genomic_DNA"/>
</dbReference>
<dbReference type="Gene3D" id="3.40.50.1240">
    <property type="entry name" value="Phosphoglycerate mutase-like"/>
    <property type="match status" value="2"/>
</dbReference>
<dbReference type="Proteomes" id="UP001054902">
    <property type="component" value="Unassembled WGS sequence"/>
</dbReference>
<feature type="chain" id="PRO_5041909891" description="phosphoglycerate mutase (2,3-diphosphoglycerate-dependent)" evidence="9">
    <location>
        <begin position="23"/>
        <end position="751"/>
    </location>
</feature>
<name>A0AAD3H8V2_9STRA</name>
<feature type="region of interest" description="Disordered" evidence="8">
    <location>
        <begin position="425"/>
        <end position="455"/>
    </location>
</feature>
<evidence type="ECO:0000313" key="10">
    <source>
        <dbReference type="EMBL" id="GFH54273.1"/>
    </source>
</evidence>
<dbReference type="SUPFAM" id="SSF53254">
    <property type="entry name" value="Phosphoglycerate mutase-like"/>
    <property type="match status" value="2"/>
</dbReference>
<dbReference type="InterPro" id="IPR013078">
    <property type="entry name" value="His_Pase_superF_clade-1"/>
</dbReference>
<comment type="catalytic activity">
    <reaction evidence="1">
        <text>(2R)-2-phosphoglycerate = (2R)-3-phosphoglycerate</text>
        <dbReference type="Rhea" id="RHEA:15901"/>
        <dbReference type="ChEBI" id="CHEBI:58272"/>
        <dbReference type="ChEBI" id="CHEBI:58289"/>
        <dbReference type="EC" id="5.4.2.11"/>
    </reaction>
</comment>